<reference evidence="1" key="1">
    <citation type="submission" date="2020-10" db="EMBL/GenBank/DDBJ databases">
        <title>De novo genome project of the cellulose decomposer Thermobifida halotolerans type strain.</title>
        <authorList>
            <person name="Nagy I."/>
            <person name="Horvath B."/>
            <person name="Kukolya J."/>
            <person name="Nagy I."/>
            <person name="Orsini M."/>
        </authorList>
    </citation>
    <scope>NUCLEOTIDE SEQUENCE</scope>
    <source>
        <strain evidence="1">DSM 44931</strain>
    </source>
</reference>
<proteinExistence type="predicted"/>
<dbReference type="InterPro" id="IPR025331">
    <property type="entry name" value="TNT"/>
</dbReference>
<evidence type="ECO:0000313" key="2">
    <source>
        <dbReference type="Proteomes" id="UP000265719"/>
    </source>
</evidence>
<accession>A0A399FZS0</accession>
<dbReference type="Proteomes" id="UP000265719">
    <property type="component" value="Chromosome"/>
</dbReference>
<dbReference type="EMBL" id="CP063196">
    <property type="protein sequence ID" value="UOE19108.1"/>
    <property type="molecule type" value="Genomic_DNA"/>
</dbReference>
<evidence type="ECO:0000313" key="1">
    <source>
        <dbReference type="EMBL" id="UOE19108.1"/>
    </source>
</evidence>
<name>A0A399FZS0_9ACTN</name>
<dbReference type="KEGG" id="thao:NI17_020495"/>
<protein>
    <submittedName>
        <fullName evidence="1">TNT domain-containing protein</fullName>
    </submittedName>
</protein>
<dbReference type="AlphaFoldDB" id="A0A399FZS0"/>
<dbReference type="OrthoDB" id="4745173at2"/>
<sequence length="331" mass="36427">MARDYDSQLLESVAVRRQRLREAVLFGGQRMRRRLDEGITKVVVSVCLAAVACAGTVGWSFASSQFQSQREEQEQIASGPVGTATAPIPADWVGAQVTFGMLVEEFDRAGVPADLYVLPDEPRPPADSVASYYLVTRELDRYSVSVIEFQQGRTGVEFTTEDETARWLYQELALVESAPDRLTAEEEQRAAEQNTEFVARVETRLSENPGDSAKVTLETGQIVDAFGPESGTLLFPDGMPFEERGLPEYARTSPAEEGGAPTSSPVYHRYRVIYPFLVNASFSPSAGRYPGGGVRYVIDPSGFTQAAPLPSIRWLLRNGYLERVEVTGVPE</sequence>
<dbReference type="GO" id="GO:0050135">
    <property type="term" value="F:NADP+ nucleosidase activity"/>
    <property type="evidence" value="ECO:0007669"/>
    <property type="project" value="InterPro"/>
</dbReference>
<organism evidence="1 2">
    <name type="scientific">Thermobifida halotolerans</name>
    <dbReference type="NCBI Taxonomy" id="483545"/>
    <lineage>
        <taxon>Bacteria</taxon>
        <taxon>Bacillati</taxon>
        <taxon>Actinomycetota</taxon>
        <taxon>Actinomycetes</taxon>
        <taxon>Streptosporangiales</taxon>
        <taxon>Nocardiopsidaceae</taxon>
        <taxon>Thermobifida</taxon>
    </lineage>
</organism>
<dbReference type="RefSeq" id="WP_068692663.1">
    <property type="nucleotide sequence ID" value="NZ_CP063196.1"/>
</dbReference>
<dbReference type="Pfam" id="PF14021">
    <property type="entry name" value="TNT"/>
    <property type="match status" value="1"/>
</dbReference>
<gene>
    <name evidence="1" type="ORF">NI17_020495</name>
</gene>
<keyword evidence="2" id="KW-1185">Reference proteome</keyword>